<feature type="compositionally biased region" description="Polar residues" evidence="1">
    <location>
        <begin position="18"/>
        <end position="29"/>
    </location>
</feature>
<feature type="region of interest" description="Disordered" evidence="1">
    <location>
        <begin position="1"/>
        <end position="29"/>
    </location>
</feature>
<name>A0A1E1W6L5_PECGO</name>
<dbReference type="AlphaFoldDB" id="A0A1E1W6L5"/>
<feature type="non-terminal residue" evidence="2">
    <location>
        <position position="1"/>
    </location>
</feature>
<organism evidence="2">
    <name type="scientific">Pectinophora gossypiella</name>
    <name type="common">Cotton pink bollworm</name>
    <name type="synonym">Depressaria gossypiella</name>
    <dbReference type="NCBI Taxonomy" id="13191"/>
    <lineage>
        <taxon>Eukaryota</taxon>
        <taxon>Metazoa</taxon>
        <taxon>Ecdysozoa</taxon>
        <taxon>Arthropoda</taxon>
        <taxon>Hexapoda</taxon>
        <taxon>Insecta</taxon>
        <taxon>Pterygota</taxon>
        <taxon>Neoptera</taxon>
        <taxon>Endopterygota</taxon>
        <taxon>Lepidoptera</taxon>
        <taxon>Glossata</taxon>
        <taxon>Ditrysia</taxon>
        <taxon>Gelechioidea</taxon>
        <taxon>Gelechiidae</taxon>
        <taxon>Apatetrinae</taxon>
        <taxon>Pectinophora</taxon>
    </lineage>
</organism>
<evidence type="ECO:0000313" key="2">
    <source>
        <dbReference type="EMBL" id="JAT82597.1"/>
    </source>
</evidence>
<proteinExistence type="predicted"/>
<reference evidence="2" key="1">
    <citation type="submission" date="2015-09" db="EMBL/GenBank/DDBJ databases">
        <title>De novo assembly of Pectinophora gossypiella (Pink Bollworm) gut transcriptome.</title>
        <authorList>
            <person name="Tassone E.E."/>
        </authorList>
    </citation>
    <scope>NUCLEOTIDE SEQUENCE</scope>
</reference>
<dbReference type="EMBL" id="GDQN01008457">
    <property type="protein sequence ID" value="JAT82597.1"/>
    <property type="molecule type" value="Transcribed_RNA"/>
</dbReference>
<accession>A0A1E1W6L5</accession>
<gene>
    <name evidence="2" type="ORF">g.3350</name>
</gene>
<evidence type="ECO:0000256" key="1">
    <source>
        <dbReference type="SAM" id="MobiDB-lite"/>
    </source>
</evidence>
<sequence length="145" mass="16164">RRPPISDIRSEIDRQPPAGSSNIGNAGVSDTASNQALTALANILETLTRQQQDNLKVTHEFLANVLTKSTGSTRRPRLSDIYIAPFNPDGDVPVRDWCEHVDRAKDHWQLTDYEICTKIAGLLEGRAKVLGDTWLVKSPLWSDMQ</sequence>
<protein>
    <submittedName>
        <fullName evidence="2">Uncharacterized protein</fullName>
    </submittedName>
</protein>
<feature type="non-terminal residue" evidence="2">
    <location>
        <position position="145"/>
    </location>
</feature>